<dbReference type="KEGG" id="cfc:CFLV_09705"/>
<evidence type="ECO:0000313" key="2">
    <source>
        <dbReference type="EMBL" id="APT87420.1"/>
    </source>
</evidence>
<dbReference type="InterPro" id="IPR010982">
    <property type="entry name" value="Lambda_DNA-bd_dom_sf"/>
</dbReference>
<dbReference type="Pfam" id="PF13560">
    <property type="entry name" value="HTH_31"/>
    <property type="match status" value="1"/>
</dbReference>
<dbReference type="Gene3D" id="1.10.260.40">
    <property type="entry name" value="lambda repressor-like DNA-binding domains"/>
    <property type="match status" value="1"/>
</dbReference>
<dbReference type="InterPro" id="IPR001387">
    <property type="entry name" value="Cro/C1-type_HTH"/>
</dbReference>
<dbReference type="Proteomes" id="UP000185479">
    <property type="component" value="Chromosome"/>
</dbReference>
<dbReference type="SMART" id="SM00530">
    <property type="entry name" value="HTH_XRE"/>
    <property type="match status" value="1"/>
</dbReference>
<dbReference type="EMBL" id="CP009246">
    <property type="protein sequence ID" value="APT87420.1"/>
    <property type="molecule type" value="Genomic_DNA"/>
</dbReference>
<dbReference type="GeneID" id="82880968"/>
<dbReference type="CDD" id="cd00093">
    <property type="entry name" value="HTH_XRE"/>
    <property type="match status" value="1"/>
</dbReference>
<name>A0A1L7CNK4_CORFL</name>
<dbReference type="GO" id="GO:0003677">
    <property type="term" value="F:DNA binding"/>
    <property type="evidence" value="ECO:0007669"/>
    <property type="project" value="InterPro"/>
</dbReference>
<sequence length="121" mass="13090">MTTTQWRAGQLLQAARERQGLSKAEAARRSGLSESWWRRLETGVNIRNGQKIPVKATPEALTKAAHGVNLAAIEVLIAAGMREPAADTPGQRAAAHDLIDSTPEERLPEAVAFLRGLNATR</sequence>
<dbReference type="AlphaFoldDB" id="A0A1L7CNK4"/>
<feature type="domain" description="HTH cro/C1-type" evidence="1">
    <location>
        <begin position="11"/>
        <end position="75"/>
    </location>
</feature>
<proteinExistence type="predicted"/>
<reference evidence="2 3" key="1">
    <citation type="submission" date="2014-08" db="EMBL/GenBank/DDBJ databases">
        <title>Complete genome sequence of Corynebacterium flavescens OJ8(T)(=DSM 20296(T)), isolated from cheese.</title>
        <authorList>
            <person name="Ruckert C."/>
            <person name="Albersmeier A."/>
            <person name="Winkler A."/>
            <person name="Kalinowski J."/>
        </authorList>
    </citation>
    <scope>NUCLEOTIDE SEQUENCE [LARGE SCALE GENOMIC DNA]</scope>
    <source>
        <strain evidence="2 3">OJ8</strain>
    </source>
</reference>
<evidence type="ECO:0000313" key="3">
    <source>
        <dbReference type="Proteomes" id="UP000185479"/>
    </source>
</evidence>
<evidence type="ECO:0000259" key="1">
    <source>
        <dbReference type="SMART" id="SM00530"/>
    </source>
</evidence>
<accession>A0A1L7CNK4</accession>
<gene>
    <name evidence="2" type="ORF">CFLV_09705</name>
</gene>
<dbReference type="RefSeq" id="WP_075730354.1">
    <property type="nucleotide sequence ID" value="NZ_BJNB01000016.1"/>
</dbReference>
<protein>
    <recommendedName>
        <fullName evidence="1">HTH cro/C1-type domain-containing protein</fullName>
    </recommendedName>
</protein>
<dbReference type="SUPFAM" id="SSF47413">
    <property type="entry name" value="lambda repressor-like DNA-binding domains"/>
    <property type="match status" value="1"/>
</dbReference>
<dbReference type="OrthoDB" id="4557165at2"/>
<keyword evidence="3" id="KW-1185">Reference proteome</keyword>
<organism evidence="2 3">
    <name type="scientific">Corynebacterium flavescens</name>
    <dbReference type="NCBI Taxonomy" id="28028"/>
    <lineage>
        <taxon>Bacteria</taxon>
        <taxon>Bacillati</taxon>
        <taxon>Actinomycetota</taxon>
        <taxon>Actinomycetes</taxon>
        <taxon>Mycobacteriales</taxon>
        <taxon>Corynebacteriaceae</taxon>
        <taxon>Corynebacterium</taxon>
    </lineage>
</organism>